<dbReference type="AlphaFoldDB" id="A0A8H3X179"/>
<organism evidence="1 2">
    <name type="scientific">Gigaspora margarita</name>
    <dbReference type="NCBI Taxonomy" id="4874"/>
    <lineage>
        <taxon>Eukaryota</taxon>
        <taxon>Fungi</taxon>
        <taxon>Fungi incertae sedis</taxon>
        <taxon>Mucoromycota</taxon>
        <taxon>Glomeromycotina</taxon>
        <taxon>Glomeromycetes</taxon>
        <taxon>Diversisporales</taxon>
        <taxon>Gigasporaceae</taxon>
        <taxon>Gigaspora</taxon>
    </lineage>
</organism>
<protein>
    <submittedName>
        <fullName evidence="1">Uncharacterized protein</fullName>
    </submittedName>
</protein>
<evidence type="ECO:0000313" key="1">
    <source>
        <dbReference type="EMBL" id="KAF0391983.1"/>
    </source>
</evidence>
<proteinExistence type="predicted"/>
<accession>A0A8H3X179</accession>
<sequence length="162" mass="18441">MKHLEGAQSSDLESNRGGEILAQIGELENQNETHKFKEALELYVKPQGTWNDKLSSHDKEILEDAANEFLIKQDKTLLIKKTNRFFELENKLTLENISVLNVVANQFLALKNKKVLKLLEMAVSEFLKSPKEDALKDIISNLLKSSIKRELSLKNDHPLSVT</sequence>
<dbReference type="Proteomes" id="UP000439903">
    <property type="component" value="Unassembled WGS sequence"/>
</dbReference>
<dbReference type="EMBL" id="WTPW01002216">
    <property type="protein sequence ID" value="KAF0391983.1"/>
    <property type="molecule type" value="Genomic_DNA"/>
</dbReference>
<comment type="caution">
    <text evidence="1">The sequence shown here is derived from an EMBL/GenBank/DDBJ whole genome shotgun (WGS) entry which is preliminary data.</text>
</comment>
<reference evidence="1 2" key="1">
    <citation type="journal article" date="2019" name="Environ. Microbiol.">
        <title>At the nexus of three kingdoms: the genome of the mycorrhizal fungus Gigaspora margarita provides insights into plant, endobacterial and fungal interactions.</title>
        <authorList>
            <person name="Venice F."/>
            <person name="Ghignone S."/>
            <person name="Salvioli di Fossalunga A."/>
            <person name="Amselem J."/>
            <person name="Novero M."/>
            <person name="Xianan X."/>
            <person name="Sedzielewska Toro K."/>
            <person name="Morin E."/>
            <person name="Lipzen A."/>
            <person name="Grigoriev I.V."/>
            <person name="Henrissat B."/>
            <person name="Martin F.M."/>
            <person name="Bonfante P."/>
        </authorList>
    </citation>
    <scope>NUCLEOTIDE SEQUENCE [LARGE SCALE GENOMIC DNA]</scope>
    <source>
        <strain evidence="1 2">BEG34</strain>
    </source>
</reference>
<keyword evidence="2" id="KW-1185">Reference proteome</keyword>
<gene>
    <name evidence="1" type="ORF">F8M41_010708</name>
</gene>
<name>A0A8H3X179_GIGMA</name>
<dbReference type="OrthoDB" id="10482761at2759"/>
<evidence type="ECO:0000313" key="2">
    <source>
        <dbReference type="Proteomes" id="UP000439903"/>
    </source>
</evidence>